<evidence type="ECO:0000259" key="11">
    <source>
        <dbReference type="PROSITE" id="PS50835"/>
    </source>
</evidence>
<feature type="domain" description="Ig-like" evidence="11">
    <location>
        <begin position="30"/>
        <end position="144"/>
    </location>
</feature>
<keyword evidence="9" id="KW-0325">Glycoprotein</keyword>
<keyword evidence="7" id="KW-1015">Disulfide bond</keyword>
<evidence type="ECO:0000256" key="6">
    <source>
        <dbReference type="ARBA" id="ARBA00023136"/>
    </source>
</evidence>
<comment type="subcellular location">
    <subcellularLocation>
        <location evidence="1">Cell membrane</location>
        <topology evidence="1">Single-pass type I membrane protein</topology>
    </subcellularLocation>
</comment>
<keyword evidence="8" id="KW-0675">Receptor</keyword>
<evidence type="ECO:0000256" key="5">
    <source>
        <dbReference type="ARBA" id="ARBA00022989"/>
    </source>
</evidence>
<name>A0ABR3LE12_9TELE</name>
<dbReference type="EMBL" id="JAYMGO010000022">
    <property type="protein sequence ID" value="KAL1251134.1"/>
    <property type="molecule type" value="Genomic_DNA"/>
</dbReference>
<gene>
    <name evidence="12" type="ORF">QQF64_018930</name>
</gene>
<dbReference type="InterPro" id="IPR013783">
    <property type="entry name" value="Ig-like_fold"/>
</dbReference>
<accession>A0ABR3LE12</accession>
<evidence type="ECO:0000256" key="8">
    <source>
        <dbReference type="ARBA" id="ARBA00023170"/>
    </source>
</evidence>
<keyword evidence="5" id="KW-1133">Transmembrane helix</keyword>
<keyword evidence="4" id="KW-0732">Signal</keyword>
<dbReference type="Proteomes" id="UP001558613">
    <property type="component" value="Unassembled WGS sequence"/>
</dbReference>
<evidence type="ECO:0000256" key="3">
    <source>
        <dbReference type="ARBA" id="ARBA00022692"/>
    </source>
</evidence>
<evidence type="ECO:0000256" key="9">
    <source>
        <dbReference type="ARBA" id="ARBA00023180"/>
    </source>
</evidence>
<reference evidence="12 13" key="1">
    <citation type="submission" date="2023-09" db="EMBL/GenBank/DDBJ databases">
        <authorList>
            <person name="Wang M."/>
        </authorList>
    </citation>
    <scope>NUCLEOTIDE SEQUENCE [LARGE SCALE GENOMIC DNA]</scope>
    <source>
        <strain evidence="12">GT-2023</strain>
        <tissue evidence="12">Liver</tissue>
    </source>
</reference>
<evidence type="ECO:0000256" key="2">
    <source>
        <dbReference type="ARBA" id="ARBA00022475"/>
    </source>
</evidence>
<sequence>MAAVQESVAAHLCPAAAKTLSSDISLPSKPCRTTAHLTNKAYAADVSLQITVEAVIGDSVVLQCSSTQNDFTLQDINVHWRQNGKDSVAEQDPRYKNRAETFPDEYVRGNFSIKLTDLTHPGAGKYICYITQSSELKTAELIINGG</sequence>
<evidence type="ECO:0000313" key="13">
    <source>
        <dbReference type="Proteomes" id="UP001558613"/>
    </source>
</evidence>
<dbReference type="PANTHER" id="PTHR25466">
    <property type="entry name" value="T-LYMPHOCYTE ACTIVATION ANTIGEN"/>
    <property type="match status" value="1"/>
</dbReference>
<dbReference type="SUPFAM" id="SSF48726">
    <property type="entry name" value="Immunoglobulin"/>
    <property type="match status" value="1"/>
</dbReference>
<protein>
    <recommendedName>
        <fullName evidence="11">Ig-like domain-containing protein</fullName>
    </recommendedName>
</protein>
<keyword evidence="3" id="KW-0812">Transmembrane</keyword>
<evidence type="ECO:0000313" key="12">
    <source>
        <dbReference type="EMBL" id="KAL1251134.1"/>
    </source>
</evidence>
<keyword evidence="2" id="KW-1003">Cell membrane</keyword>
<comment type="caution">
    <text evidence="12">The sequence shown here is derived from an EMBL/GenBank/DDBJ whole genome shotgun (WGS) entry which is preliminary data.</text>
</comment>
<dbReference type="Gene3D" id="2.60.40.10">
    <property type="entry name" value="Immunoglobulins"/>
    <property type="match status" value="1"/>
</dbReference>
<dbReference type="InterPro" id="IPR007110">
    <property type="entry name" value="Ig-like_dom"/>
</dbReference>
<dbReference type="PROSITE" id="PS50835">
    <property type="entry name" value="IG_LIKE"/>
    <property type="match status" value="1"/>
</dbReference>
<dbReference type="PANTHER" id="PTHR25466:SF14">
    <property type="entry name" value="BUTYROPHILIN SUBFAMILY 2 MEMBER A2-LIKE-RELATED"/>
    <property type="match status" value="1"/>
</dbReference>
<dbReference type="InterPro" id="IPR051713">
    <property type="entry name" value="T-cell_Activation_Regulation"/>
</dbReference>
<keyword evidence="10" id="KW-0393">Immunoglobulin domain</keyword>
<dbReference type="InterPro" id="IPR036179">
    <property type="entry name" value="Ig-like_dom_sf"/>
</dbReference>
<evidence type="ECO:0000256" key="4">
    <source>
        <dbReference type="ARBA" id="ARBA00022729"/>
    </source>
</evidence>
<dbReference type="Pfam" id="PF00047">
    <property type="entry name" value="ig"/>
    <property type="match status" value="1"/>
</dbReference>
<evidence type="ECO:0000256" key="10">
    <source>
        <dbReference type="ARBA" id="ARBA00023319"/>
    </source>
</evidence>
<evidence type="ECO:0000256" key="7">
    <source>
        <dbReference type="ARBA" id="ARBA00023157"/>
    </source>
</evidence>
<proteinExistence type="predicted"/>
<organism evidence="12 13">
    <name type="scientific">Cirrhinus molitorella</name>
    <name type="common">mud carp</name>
    <dbReference type="NCBI Taxonomy" id="172907"/>
    <lineage>
        <taxon>Eukaryota</taxon>
        <taxon>Metazoa</taxon>
        <taxon>Chordata</taxon>
        <taxon>Craniata</taxon>
        <taxon>Vertebrata</taxon>
        <taxon>Euteleostomi</taxon>
        <taxon>Actinopterygii</taxon>
        <taxon>Neopterygii</taxon>
        <taxon>Teleostei</taxon>
        <taxon>Ostariophysi</taxon>
        <taxon>Cypriniformes</taxon>
        <taxon>Cyprinidae</taxon>
        <taxon>Labeoninae</taxon>
        <taxon>Labeonini</taxon>
        <taxon>Cirrhinus</taxon>
    </lineage>
</organism>
<evidence type="ECO:0000256" key="1">
    <source>
        <dbReference type="ARBA" id="ARBA00004251"/>
    </source>
</evidence>
<keyword evidence="6" id="KW-0472">Membrane</keyword>
<keyword evidence="13" id="KW-1185">Reference proteome</keyword>
<dbReference type="InterPro" id="IPR013151">
    <property type="entry name" value="Immunoglobulin_dom"/>
</dbReference>